<evidence type="ECO:0008006" key="3">
    <source>
        <dbReference type="Google" id="ProtNLM"/>
    </source>
</evidence>
<keyword evidence="2" id="KW-1185">Reference proteome</keyword>
<evidence type="ECO:0000313" key="1">
    <source>
        <dbReference type="EMBL" id="AXX96980.1"/>
    </source>
</evidence>
<reference evidence="1 2" key="1">
    <citation type="submission" date="2018-09" db="EMBL/GenBank/DDBJ databases">
        <title>Profundibacter amoris BAR1 gen. nov., sp. nov., a new member of the Roseobacter clade isolated at Lokis Castle Vent Field on the Arctic Mid-Oceanic Ridge.</title>
        <authorList>
            <person name="Le Moine Bauer S."/>
            <person name="Sjoeberg A.G."/>
            <person name="L'Haridon S."/>
            <person name="Stokke R."/>
            <person name="Roalkvam I."/>
            <person name="Steen I.H."/>
            <person name="Dahle H."/>
        </authorList>
    </citation>
    <scope>NUCLEOTIDE SEQUENCE [LARGE SCALE GENOMIC DNA]</scope>
    <source>
        <strain evidence="1 2">BAR1</strain>
    </source>
</reference>
<gene>
    <name evidence="1" type="ORF">BAR1_02965</name>
</gene>
<dbReference type="InterPro" id="IPR025528">
    <property type="entry name" value="BrnA_antitoxin"/>
</dbReference>
<name>A0A347UDQ2_9RHOB</name>
<dbReference type="AlphaFoldDB" id="A0A347UDQ2"/>
<sequence length="121" mass="14036">MTVPEPHPIRHPDKRKPTRAQLAHLKSAKEALLQLHLTIYGREYMSLHVPEDWQSLEEVFRCTPAKQKITLRLDEAVVKFFRKKGRGYQELINQVLRSYVELRLAKILEGPEDVGPNGEVL</sequence>
<evidence type="ECO:0000313" key="2">
    <source>
        <dbReference type="Proteomes" id="UP000261704"/>
    </source>
</evidence>
<dbReference type="Proteomes" id="UP000261704">
    <property type="component" value="Chromosome"/>
</dbReference>
<proteinExistence type="predicted"/>
<dbReference type="RefSeq" id="WP_118941638.1">
    <property type="nucleotide sequence ID" value="NZ_CP032125.1"/>
</dbReference>
<accession>A0A347UDQ2</accession>
<organism evidence="1 2">
    <name type="scientific">Profundibacter amoris</name>
    <dbReference type="NCBI Taxonomy" id="2171755"/>
    <lineage>
        <taxon>Bacteria</taxon>
        <taxon>Pseudomonadati</taxon>
        <taxon>Pseudomonadota</taxon>
        <taxon>Alphaproteobacteria</taxon>
        <taxon>Rhodobacterales</taxon>
        <taxon>Paracoccaceae</taxon>
        <taxon>Profundibacter</taxon>
    </lineage>
</organism>
<protein>
    <recommendedName>
        <fullName evidence="3">3-oxoacyl-ACP synthase</fullName>
    </recommendedName>
</protein>
<dbReference type="OrthoDB" id="361944at2"/>
<dbReference type="EMBL" id="CP032125">
    <property type="protein sequence ID" value="AXX96980.1"/>
    <property type="molecule type" value="Genomic_DNA"/>
</dbReference>
<dbReference type="Pfam" id="PF14384">
    <property type="entry name" value="BrnA_antitoxin"/>
    <property type="match status" value="1"/>
</dbReference>
<dbReference type="KEGG" id="pamo:BAR1_02965"/>